<feature type="signal peptide" evidence="1">
    <location>
        <begin position="1"/>
        <end position="31"/>
    </location>
</feature>
<evidence type="ECO:0008006" key="4">
    <source>
        <dbReference type="Google" id="ProtNLM"/>
    </source>
</evidence>
<evidence type="ECO:0000256" key="1">
    <source>
        <dbReference type="SAM" id="SignalP"/>
    </source>
</evidence>
<name>A0A7W7YA26_9BACT</name>
<dbReference type="EMBL" id="JACHIG010000003">
    <property type="protein sequence ID" value="MBB5032275.1"/>
    <property type="molecule type" value="Genomic_DNA"/>
</dbReference>
<accession>A0A7W7YA26</accession>
<keyword evidence="1" id="KW-0732">Signal</keyword>
<evidence type="ECO:0000313" key="3">
    <source>
        <dbReference type="Proteomes" id="UP000590740"/>
    </source>
</evidence>
<keyword evidence="3" id="KW-1185">Reference proteome</keyword>
<proteinExistence type="predicted"/>
<dbReference type="RefSeq" id="WP_184339208.1">
    <property type="nucleotide sequence ID" value="NZ_JACHIG010000003.1"/>
</dbReference>
<dbReference type="InterPro" id="IPR013424">
    <property type="entry name" value="Ice-binding_C"/>
</dbReference>
<feature type="chain" id="PRO_5031249926" description="PEP-CTERM protein-sorting domain-containing protein" evidence="1">
    <location>
        <begin position="32"/>
        <end position="275"/>
    </location>
</feature>
<sequence>MKTSSPAHKPQRLPLPAAAAAVLLAMTSLSAATPIELGQPYTPTGENYSITALQNLTPLTLDGGTSVGANPNVNLGFQGGFGVRYTNSYGSLTDFGIGLYDASCAPGIQTASTGLNITFDHLVYSRGLSATVGGFGLNEFSTDAAPDRVAPTISIYGNGGSLLGNFSTADIIVGHAVQLLTSHDPIAQTDLWRLNLDALVGGNTFISGFTLGADTHNANGCPMVVPSNPYYFVAVNGGDCAMVPEPGSAFLILTAGLGTLIITRRRSCRDLFSAK</sequence>
<protein>
    <recommendedName>
        <fullName evidence="4">PEP-CTERM protein-sorting domain-containing protein</fullName>
    </recommendedName>
</protein>
<dbReference type="AlphaFoldDB" id="A0A7W7YA26"/>
<evidence type="ECO:0000313" key="2">
    <source>
        <dbReference type="EMBL" id="MBB5032275.1"/>
    </source>
</evidence>
<dbReference type="Proteomes" id="UP000590740">
    <property type="component" value="Unassembled WGS sequence"/>
</dbReference>
<organism evidence="2 3">
    <name type="scientific">Prosthecobacter vanneervenii</name>
    <dbReference type="NCBI Taxonomy" id="48466"/>
    <lineage>
        <taxon>Bacteria</taxon>
        <taxon>Pseudomonadati</taxon>
        <taxon>Verrucomicrobiota</taxon>
        <taxon>Verrucomicrobiia</taxon>
        <taxon>Verrucomicrobiales</taxon>
        <taxon>Verrucomicrobiaceae</taxon>
        <taxon>Prosthecobacter</taxon>
    </lineage>
</organism>
<comment type="caution">
    <text evidence="2">The sequence shown here is derived from an EMBL/GenBank/DDBJ whole genome shotgun (WGS) entry which is preliminary data.</text>
</comment>
<reference evidence="2 3" key="1">
    <citation type="submission" date="2020-08" db="EMBL/GenBank/DDBJ databases">
        <title>Genomic Encyclopedia of Type Strains, Phase IV (KMG-IV): sequencing the most valuable type-strain genomes for metagenomic binning, comparative biology and taxonomic classification.</title>
        <authorList>
            <person name="Goeker M."/>
        </authorList>
    </citation>
    <scope>NUCLEOTIDE SEQUENCE [LARGE SCALE GENOMIC DNA]</scope>
    <source>
        <strain evidence="2 3">DSM 12252</strain>
    </source>
</reference>
<gene>
    <name evidence="2" type="ORF">HNQ65_001852</name>
</gene>
<dbReference type="NCBIfam" id="TIGR02595">
    <property type="entry name" value="PEP_CTERM"/>
    <property type="match status" value="1"/>
</dbReference>